<dbReference type="HOGENOM" id="CLU_024979_1_1_6"/>
<comment type="function">
    <text evidence="5">Responsible for synthesis of pseudouridine from uracil-2605 in 23S ribosomal RNA.</text>
</comment>
<name>J4KRJ6_9GAMM</name>
<evidence type="ECO:0000256" key="3">
    <source>
        <dbReference type="ARBA" id="ARBA00023235"/>
    </source>
</evidence>
<evidence type="ECO:0000256" key="2">
    <source>
        <dbReference type="ARBA" id="ARBA00022884"/>
    </source>
</evidence>
<evidence type="ECO:0000256" key="5">
    <source>
        <dbReference type="ARBA" id="ARBA00037383"/>
    </source>
</evidence>
<keyword evidence="2 6" id="KW-0694">RNA-binding</keyword>
<dbReference type="STRING" id="1123866.NT01SARS_0869"/>
<dbReference type="InterPro" id="IPR018496">
    <property type="entry name" value="PsdUridine_synth_RsuA/RluB_CS"/>
</dbReference>
<dbReference type="Gene3D" id="3.30.70.1560">
    <property type="entry name" value="Alpha-L RNA-binding motif"/>
    <property type="match status" value="1"/>
</dbReference>
<keyword evidence="3 7" id="KW-0413">Isomerase</keyword>
<dbReference type="PANTHER" id="PTHR47683">
    <property type="entry name" value="PSEUDOURIDINE SYNTHASE FAMILY PROTEIN-RELATED"/>
    <property type="match status" value="1"/>
</dbReference>
<feature type="domain" description="RNA-binding S4" evidence="8">
    <location>
        <begin position="3"/>
        <end position="60"/>
    </location>
</feature>
<dbReference type="Gene3D" id="3.30.70.580">
    <property type="entry name" value="Pseudouridine synthase I, catalytic domain, N-terminal subdomain"/>
    <property type="match status" value="1"/>
</dbReference>
<evidence type="ECO:0000259" key="8">
    <source>
        <dbReference type="SMART" id="SM00363"/>
    </source>
</evidence>
<dbReference type="PROSITE" id="PS50889">
    <property type="entry name" value="S4"/>
    <property type="match status" value="1"/>
</dbReference>
<dbReference type="SUPFAM" id="SSF55120">
    <property type="entry name" value="Pseudouridine synthase"/>
    <property type="match status" value="1"/>
</dbReference>
<dbReference type="InterPro" id="IPR020094">
    <property type="entry name" value="TruA/RsuA/RluB/E/F_N"/>
</dbReference>
<evidence type="ECO:0000256" key="1">
    <source>
        <dbReference type="ARBA" id="ARBA00008348"/>
    </source>
</evidence>
<proteinExistence type="inferred from homology"/>
<dbReference type="InterPro" id="IPR036986">
    <property type="entry name" value="S4_RNA-bd_sf"/>
</dbReference>
<organism evidence="9 10">
    <name type="scientific">SAR86 cluster bacterium SAR86A</name>
    <dbReference type="NCBI Taxonomy" id="1123866"/>
    <lineage>
        <taxon>Bacteria</taxon>
        <taxon>Pseudomonadati</taxon>
        <taxon>Pseudomonadota</taxon>
        <taxon>Gammaproteobacteria</taxon>
        <taxon>SAR86 cluster</taxon>
    </lineage>
</organism>
<dbReference type="SMART" id="SM00363">
    <property type="entry name" value="S4"/>
    <property type="match status" value="1"/>
</dbReference>
<dbReference type="AlphaFoldDB" id="J4KRJ6"/>
<sequence length="245" mass="28007">MAERLQKYLAKAGIGSRRFCEELIKSQKVLVNNKIAQIGAKVSLNDLVEYDGKVIEYKEESLRVIMLNKPEKVISSSKKEKNIPIVFDYLPKKDDAKRWISIGRLDVNTSGLMLFTNDGNFANFCMHPSSKIDREYLVRARGIFTNEKRRKLLNGVIIDGVKHVFSDIVEGQKNTTNQWFSVCLTSGKNREVRKLFQSIDMEVSRLKRTRFGPIFLPSTLRKGDCKELGDQEINSLKDYGTYSGT</sequence>
<comment type="catalytic activity">
    <reaction evidence="4">
        <text>uridine(2605) in 23S rRNA = pseudouridine(2605) in 23S rRNA</text>
        <dbReference type="Rhea" id="RHEA:42520"/>
        <dbReference type="Rhea" id="RHEA-COMP:10095"/>
        <dbReference type="Rhea" id="RHEA-COMP:10096"/>
        <dbReference type="ChEBI" id="CHEBI:65314"/>
        <dbReference type="ChEBI" id="CHEBI:65315"/>
        <dbReference type="EC" id="5.4.99.22"/>
    </reaction>
</comment>
<dbReference type="FunFam" id="3.10.290.10:FF:000003">
    <property type="entry name" value="Pseudouridine synthase"/>
    <property type="match status" value="1"/>
</dbReference>
<dbReference type="Proteomes" id="UP000010305">
    <property type="component" value="Unassembled WGS sequence"/>
</dbReference>
<dbReference type="GO" id="GO:0000455">
    <property type="term" value="P:enzyme-directed rRNA pseudouridine synthesis"/>
    <property type="evidence" value="ECO:0007669"/>
    <property type="project" value="UniProtKB-ARBA"/>
</dbReference>
<evidence type="ECO:0000256" key="4">
    <source>
        <dbReference type="ARBA" id="ARBA00036944"/>
    </source>
</evidence>
<evidence type="ECO:0000313" key="9">
    <source>
        <dbReference type="EMBL" id="EJP71069.1"/>
    </source>
</evidence>
<dbReference type="InterPro" id="IPR002942">
    <property type="entry name" value="S4_RNA-bd"/>
</dbReference>
<dbReference type="Gene3D" id="3.10.290.10">
    <property type="entry name" value="RNA-binding S4 domain"/>
    <property type="match status" value="1"/>
</dbReference>
<dbReference type="GO" id="GO:0160139">
    <property type="term" value="F:23S rRNA pseudouridine(2605) synthase activity"/>
    <property type="evidence" value="ECO:0007669"/>
    <property type="project" value="UniProtKB-EC"/>
</dbReference>
<dbReference type="InterPro" id="IPR042092">
    <property type="entry name" value="PsdUridine_s_RsuA/RluB/E/F_cat"/>
</dbReference>
<evidence type="ECO:0000256" key="7">
    <source>
        <dbReference type="RuleBase" id="RU003887"/>
    </source>
</evidence>
<dbReference type="CDD" id="cd00165">
    <property type="entry name" value="S4"/>
    <property type="match status" value="1"/>
</dbReference>
<accession>J4KRJ6</accession>
<dbReference type="PROSITE" id="PS01149">
    <property type="entry name" value="PSI_RSU"/>
    <property type="match status" value="1"/>
</dbReference>
<dbReference type="InterPro" id="IPR050343">
    <property type="entry name" value="RsuA_PseudoU_synthase"/>
</dbReference>
<protein>
    <recommendedName>
        <fullName evidence="7">Pseudouridine synthase</fullName>
        <ecNumber evidence="7">5.4.99.-</ecNumber>
    </recommendedName>
</protein>
<dbReference type="SUPFAM" id="SSF55174">
    <property type="entry name" value="Alpha-L RNA-binding motif"/>
    <property type="match status" value="1"/>
</dbReference>
<dbReference type="InterPro" id="IPR020103">
    <property type="entry name" value="PsdUridine_synth_cat_dom_sf"/>
</dbReference>
<gene>
    <name evidence="9" type="ORF">NT01SARS_0869</name>
</gene>
<dbReference type="GO" id="GO:0003723">
    <property type="term" value="F:RNA binding"/>
    <property type="evidence" value="ECO:0007669"/>
    <property type="project" value="UniProtKB-KW"/>
</dbReference>
<dbReference type="EMBL" id="JH611157">
    <property type="protein sequence ID" value="EJP71069.1"/>
    <property type="molecule type" value="Genomic_DNA"/>
</dbReference>
<dbReference type="EC" id="5.4.99.-" evidence="7"/>
<comment type="similarity">
    <text evidence="1 7">Belongs to the pseudouridine synthase RsuA family.</text>
</comment>
<dbReference type="NCBIfam" id="TIGR00093">
    <property type="entry name" value="pseudouridine synthase"/>
    <property type="match status" value="1"/>
</dbReference>
<dbReference type="PANTHER" id="PTHR47683:SF3">
    <property type="entry name" value="RIBOSOMAL LARGE SUBUNIT PSEUDOURIDINE SYNTHASE B"/>
    <property type="match status" value="1"/>
</dbReference>
<dbReference type="Pfam" id="PF00849">
    <property type="entry name" value="PseudoU_synth_2"/>
    <property type="match status" value="1"/>
</dbReference>
<evidence type="ECO:0000256" key="6">
    <source>
        <dbReference type="PROSITE-ProRule" id="PRU00182"/>
    </source>
</evidence>
<dbReference type="InterPro" id="IPR006145">
    <property type="entry name" value="PsdUridine_synth_RsuA/RluA"/>
</dbReference>
<reference evidence="9 10" key="1">
    <citation type="journal article" date="2012" name="ISME J.">
        <title>Genomic insights to SAR86, an abundant and uncultivated marine bacterial lineage.</title>
        <authorList>
            <person name="Dupont C.L."/>
            <person name="Rusch D.B."/>
            <person name="Yooseph S."/>
            <person name="Lombardo M.J."/>
            <person name="Richter R.A."/>
            <person name="Valas R."/>
            <person name="Novotny M."/>
            <person name="Yee-Greenbaum J."/>
            <person name="Selengut J.D."/>
            <person name="Haft D.H."/>
            <person name="Halpern A.L."/>
            <person name="Lasken R.S."/>
            <person name="Nealson K."/>
            <person name="Friedman R."/>
            <person name="Venter J.C."/>
        </authorList>
    </citation>
    <scope>NUCLEOTIDE SEQUENCE [LARGE SCALE GENOMIC DNA]</scope>
</reference>
<dbReference type="InterPro" id="IPR000748">
    <property type="entry name" value="PsdUridine_synth_RsuA/RluB/E/F"/>
</dbReference>
<evidence type="ECO:0000313" key="10">
    <source>
        <dbReference type="Proteomes" id="UP000010305"/>
    </source>
</evidence>
<dbReference type="Pfam" id="PF01479">
    <property type="entry name" value="S4"/>
    <property type="match status" value="1"/>
</dbReference>